<dbReference type="Gene3D" id="3.30.1340.10">
    <property type="entry name" value="HPr-like"/>
    <property type="match status" value="1"/>
</dbReference>
<dbReference type="Pfam" id="PF00381">
    <property type="entry name" value="PTS-HPr"/>
    <property type="match status" value="1"/>
</dbReference>
<feature type="domain" description="HPr" evidence="6">
    <location>
        <begin position="6"/>
        <end position="95"/>
    </location>
</feature>
<dbReference type="PROSITE" id="PS00369">
    <property type="entry name" value="PTS_HPR_HIS"/>
    <property type="match status" value="1"/>
</dbReference>
<dbReference type="PROSITE" id="PS51350">
    <property type="entry name" value="PTS_HPR_DOM"/>
    <property type="match status" value="1"/>
</dbReference>
<dbReference type="InterPro" id="IPR001020">
    <property type="entry name" value="PTS_HPr_His_P_site"/>
</dbReference>
<evidence type="ECO:0000256" key="2">
    <source>
        <dbReference type="ARBA" id="ARBA00004496"/>
    </source>
</evidence>
<dbReference type="Proteomes" id="UP001501710">
    <property type="component" value="Unassembled WGS sequence"/>
</dbReference>
<evidence type="ECO:0000313" key="8">
    <source>
        <dbReference type="Proteomes" id="UP001501710"/>
    </source>
</evidence>
<dbReference type="NCBIfam" id="TIGR01003">
    <property type="entry name" value="PTS_HPr_family"/>
    <property type="match status" value="1"/>
</dbReference>
<evidence type="ECO:0000259" key="6">
    <source>
        <dbReference type="PROSITE" id="PS51350"/>
    </source>
</evidence>
<protein>
    <recommendedName>
        <fullName evidence="3">Phosphocarrier protein HPr</fullName>
    </recommendedName>
</protein>
<dbReference type="PANTHER" id="PTHR33705:SF2">
    <property type="entry name" value="PHOSPHOCARRIER PROTEIN NPR"/>
    <property type="match status" value="1"/>
</dbReference>
<organism evidence="7 8">
    <name type="scientific">Actinomadura meridiana</name>
    <dbReference type="NCBI Taxonomy" id="559626"/>
    <lineage>
        <taxon>Bacteria</taxon>
        <taxon>Bacillati</taxon>
        <taxon>Actinomycetota</taxon>
        <taxon>Actinomycetes</taxon>
        <taxon>Streptosporangiales</taxon>
        <taxon>Thermomonosporaceae</taxon>
        <taxon>Actinomadura</taxon>
    </lineage>
</organism>
<keyword evidence="8" id="KW-1185">Reference proteome</keyword>
<dbReference type="SUPFAM" id="SSF55594">
    <property type="entry name" value="HPr-like"/>
    <property type="match status" value="1"/>
</dbReference>
<name>A0ABP8C9E9_9ACTN</name>
<evidence type="ECO:0000256" key="5">
    <source>
        <dbReference type="ARBA" id="ARBA00022683"/>
    </source>
</evidence>
<gene>
    <name evidence="7" type="ORF">GCM10022254_44410</name>
</gene>
<reference evidence="8" key="1">
    <citation type="journal article" date="2019" name="Int. J. Syst. Evol. Microbiol.">
        <title>The Global Catalogue of Microorganisms (GCM) 10K type strain sequencing project: providing services to taxonomists for standard genome sequencing and annotation.</title>
        <authorList>
            <consortium name="The Broad Institute Genomics Platform"/>
            <consortium name="The Broad Institute Genome Sequencing Center for Infectious Disease"/>
            <person name="Wu L."/>
            <person name="Ma J."/>
        </authorList>
    </citation>
    <scope>NUCLEOTIDE SEQUENCE [LARGE SCALE GENOMIC DNA]</scope>
    <source>
        <strain evidence="8">JCM 17440</strain>
    </source>
</reference>
<comment type="function">
    <text evidence="1">General (non sugar-specific) component of the phosphoenolpyruvate-dependent sugar phosphotransferase system (sugar PTS). This major carbohydrate active-transport system catalyzes the phosphorylation of incoming sugar substrates concomitantly with their translocation across the cell membrane. The phosphoryl group from phosphoenolpyruvate (PEP) is transferred to the phosphoryl carrier protein HPr by enzyme I. Phospho-HPr then transfers it to the PTS EIIA domain.</text>
</comment>
<proteinExistence type="predicted"/>
<dbReference type="CDD" id="cd00367">
    <property type="entry name" value="PTS-HPr_like"/>
    <property type="match status" value="1"/>
</dbReference>
<dbReference type="InterPro" id="IPR000032">
    <property type="entry name" value="HPr-like"/>
</dbReference>
<accession>A0ABP8C9E9</accession>
<sequence>MEECAVTERSVKIQSRVGLHARPAALFVQTAAKAPMDVTVAKAGGAPVNAKSILAVLGLDARHGEEVVLSADGAGADELLDDLEKLLSASELEES</sequence>
<evidence type="ECO:0000256" key="4">
    <source>
        <dbReference type="ARBA" id="ARBA00022490"/>
    </source>
</evidence>
<dbReference type="PRINTS" id="PR00107">
    <property type="entry name" value="PHOSPHOCPHPR"/>
</dbReference>
<dbReference type="PANTHER" id="PTHR33705">
    <property type="entry name" value="PHOSPHOCARRIER PROTEIN HPR"/>
    <property type="match status" value="1"/>
</dbReference>
<dbReference type="InterPro" id="IPR035895">
    <property type="entry name" value="HPr-like_sf"/>
</dbReference>
<dbReference type="InterPro" id="IPR050399">
    <property type="entry name" value="HPr"/>
</dbReference>
<evidence type="ECO:0000256" key="1">
    <source>
        <dbReference type="ARBA" id="ARBA00003681"/>
    </source>
</evidence>
<keyword evidence="5" id="KW-0598">Phosphotransferase system</keyword>
<dbReference type="EMBL" id="BAABAS010000015">
    <property type="protein sequence ID" value="GAA4235952.1"/>
    <property type="molecule type" value="Genomic_DNA"/>
</dbReference>
<keyword evidence="4" id="KW-0963">Cytoplasm</keyword>
<evidence type="ECO:0000313" key="7">
    <source>
        <dbReference type="EMBL" id="GAA4235952.1"/>
    </source>
</evidence>
<comment type="subcellular location">
    <subcellularLocation>
        <location evidence="2">Cytoplasm</location>
    </subcellularLocation>
</comment>
<evidence type="ECO:0000256" key="3">
    <source>
        <dbReference type="ARBA" id="ARBA00020422"/>
    </source>
</evidence>
<comment type="caution">
    <text evidence="7">The sequence shown here is derived from an EMBL/GenBank/DDBJ whole genome shotgun (WGS) entry which is preliminary data.</text>
</comment>